<organism evidence="2 3">
    <name type="scientific">Patella caerulea</name>
    <name type="common">Rayed Mediterranean limpet</name>
    <dbReference type="NCBI Taxonomy" id="87958"/>
    <lineage>
        <taxon>Eukaryota</taxon>
        <taxon>Metazoa</taxon>
        <taxon>Spiralia</taxon>
        <taxon>Lophotrochozoa</taxon>
        <taxon>Mollusca</taxon>
        <taxon>Gastropoda</taxon>
        <taxon>Patellogastropoda</taxon>
        <taxon>Patelloidea</taxon>
        <taxon>Patellidae</taxon>
        <taxon>Patella</taxon>
    </lineage>
</organism>
<feature type="region of interest" description="Disordered" evidence="1">
    <location>
        <begin position="100"/>
        <end position="255"/>
    </location>
</feature>
<feature type="compositionally biased region" description="Polar residues" evidence="1">
    <location>
        <begin position="229"/>
        <end position="242"/>
    </location>
</feature>
<accession>A0AAN8KAW7</accession>
<sequence length="308" mass="35342">MSGTVSKVDMSLDDIIKLNKRTKSGKSPLNRQGKGGAPRSDGSKRNQRNGGFNRVGGYQGKGNVNKNKTNNSYTKNRLQKKRQDALKKLREAKQALALIDSKKNFTNKRQGLQNQQQKRPRINRNYGSTLSLTQLSPQQNVRQGMKRNFTSSQSLNQGQQQNKRNRMKRNFTSSLPVNQRRQQNSQGNTNRPRINRNYGSNMSLTQLGNTGKKLNNRRNQWNNNRNNQSYDDSLTVSVSNTSPRKRQNRNRKQKQSFNIAVKPEKHQNYEFDINTFASLGTEVSLNERFGGTRNNKKNKFTGGRQVFF</sequence>
<feature type="compositionally biased region" description="Low complexity" evidence="1">
    <location>
        <begin position="217"/>
        <end position="228"/>
    </location>
</feature>
<feature type="compositionally biased region" description="Basic residues" evidence="1">
    <location>
        <begin position="243"/>
        <end position="254"/>
    </location>
</feature>
<gene>
    <name evidence="2" type="ORF">SNE40_000616</name>
</gene>
<feature type="compositionally biased region" description="Low complexity" evidence="1">
    <location>
        <begin position="151"/>
        <end position="162"/>
    </location>
</feature>
<evidence type="ECO:0000313" key="3">
    <source>
        <dbReference type="Proteomes" id="UP001347796"/>
    </source>
</evidence>
<comment type="caution">
    <text evidence="2">The sequence shown here is derived from an EMBL/GenBank/DDBJ whole genome shotgun (WGS) entry which is preliminary data.</text>
</comment>
<feature type="compositionally biased region" description="Low complexity" evidence="1">
    <location>
        <begin position="61"/>
        <end position="76"/>
    </location>
</feature>
<evidence type="ECO:0000313" key="2">
    <source>
        <dbReference type="EMBL" id="KAK6195129.1"/>
    </source>
</evidence>
<dbReference type="AlphaFoldDB" id="A0AAN8KAW7"/>
<protein>
    <submittedName>
        <fullName evidence="2">Uncharacterized protein</fullName>
    </submittedName>
</protein>
<feature type="compositionally biased region" description="Polar residues" evidence="1">
    <location>
        <begin position="125"/>
        <end position="142"/>
    </location>
</feature>
<feature type="region of interest" description="Disordered" evidence="1">
    <location>
        <begin position="14"/>
        <end position="84"/>
    </location>
</feature>
<feature type="compositionally biased region" description="Polar residues" evidence="1">
    <location>
        <begin position="107"/>
        <end position="117"/>
    </location>
</feature>
<keyword evidence="3" id="KW-1185">Reference proteome</keyword>
<dbReference type="EMBL" id="JAZGQO010000001">
    <property type="protein sequence ID" value="KAK6195129.1"/>
    <property type="molecule type" value="Genomic_DNA"/>
</dbReference>
<feature type="compositionally biased region" description="Polar residues" evidence="1">
    <location>
        <begin position="170"/>
        <end position="213"/>
    </location>
</feature>
<dbReference type="Proteomes" id="UP001347796">
    <property type="component" value="Unassembled WGS sequence"/>
</dbReference>
<proteinExistence type="predicted"/>
<evidence type="ECO:0000256" key="1">
    <source>
        <dbReference type="SAM" id="MobiDB-lite"/>
    </source>
</evidence>
<name>A0AAN8KAW7_PATCE</name>
<reference evidence="2 3" key="1">
    <citation type="submission" date="2024-01" db="EMBL/GenBank/DDBJ databases">
        <title>The genome of the rayed Mediterranean limpet Patella caerulea (Linnaeus, 1758).</title>
        <authorList>
            <person name="Anh-Thu Weber A."/>
            <person name="Halstead-Nussloch G."/>
        </authorList>
    </citation>
    <scope>NUCLEOTIDE SEQUENCE [LARGE SCALE GENOMIC DNA]</scope>
    <source>
        <strain evidence="2">AATW-2023a</strain>
        <tissue evidence="2">Whole specimen</tissue>
    </source>
</reference>